<comment type="similarity">
    <text evidence="1">Belongs to the sigma-70 factor family. ECF subfamily.</text>
</comment>
<dbReference type="AlphaFoldDB" id="A0A1M7KB27"/>
<dbReference type="SUPFAM" id="SSF88659">
    <property type="entry name" value="Sigma3 and sigma4 domains of RNA polymerase sigma factors"/>
    <property type="match status" value="1"/>
</dbReference>
<evidence type="ECO:0000259" key="5">
    <source>
        <dbReference type="Pfam" id="PF04542"/>
    </source>
</evidence>
<dbReference type="Gene3D" id="1.10.1740.10">
    <property type="match status" value="1"/>
</dbReference>
<gene>
    <name evidence="7" type="ORF">SAMN02746066_02642</name>
</gene>
<keyword evidence="3" id="KW-0731">Sigma factor</keyword>
<dbReference type="PANTHER" id="PTHR43133:SF60">
    <property type="entry name" value="RNA POLYMERASE SIGMA FACTOR SIGV"/>
    <property type="match status" value="1"/>
</dbReference>
<dbReference type="RefSeq" id="WP_084139250.1">
    <property type="nucleotide sequence ID" value="NZ_FRCP01000013.1"/>
</dbReference>
<protein>
    <submittedName>
        <fullName evidence="7">RNA polymerase sigma-70 factor, ECF subfamily</fullName>
    </submittedName>
</protein>
<proteinExistence type="inferred from homology"/>
<dbReference type="GO" id="GO:0003677">
    <property type="term" value="F:DNA binding"/>
    <property type="evidence" value="ECO:0007669"/>
    <property type="project" value="InterPro"/>
</dbReference>
<dbReference type="PANTHER" id="PTHR43133">
    <property type="entry name" value="RNA POLYMERASE ECF-TYPE SIGMA FACTO"/>
    <property type="match status" value="1"/>
</dbReference>
<evidence type="ECO:0000256" key="4">
    <source>
        <dbReference type="ARBA" id="ARBA00023163"/>
    </source>
</evidence>
<keyword evidence="4" id="KW-0804">Transcription</keyword>
<dbReference type="Pfam" id="PF08281">
    <property type="entry name" value="Sigma70_r4_2"/>
    <property type="match status" value="1"/>
</dbReference>
<dbReference type="InterPro" id="IPR036388">
    <property type="entry name" value="WH-like_DNA-bd_sf"/>
</dbReference>
<organism evidence="7 8">
    <name type="scientific">Anaerosporobacter mobilis DSM 15930</name>
    <dbReference type="NCBI Taxonomy" id="1120996"/>
    <lineage>
        <taxon>Bacteria</taxon>
        <taxon>Bacillati</taxon>
        <taxon>Bacillota</taxon>
        <taxon>Clostridia</taxon>
        <taxon>Lachnospirales</taxon>
        <taxon>Lachnospiraceae</taxon>
        <taxon>Anaerosporobacter</taxon>
    </lineage>
</organism>
<accession>A0A1M7KB27</accession>
<dbReference type="InterPro" id="IPR013249">
    <property type="entry name" value="RNA_pol_sigma70_r4_t2"/>
</dbReference>
<dbReference type="InterPro" id="IPR014284">
    <property type="entry name" value="RNA_pol_sigma-70_dom"/>
</dbReference>
<dbReference type="Pfam" id="PF04542">
    <property type="entry name" value="Sigma70_r2"/>
    <property type="match status" value="1"/>
</dbReference>
<dbReference type="InterPro" id="IPR039425">
    <property type="entry name" value="RNA_pol_sigma-70-like"/>
</dbReference>
<dbReference type="EMBL" id="FRCP01000013">
    <property type="protein sequence ID" value="SHM62444.1"/>
    <property type="molecule type" value="Genomic_DNA"/>
</dbReference>
<evidence type="ECO:0000256" key="1">
    <source>
        <dbReference type="ARBA" id="ARBA00010641"/>
    </source>
</evidence>
<dbReference type="GO" id="GO:0016987">
    <property type="term" value="F:sigma factor activity"/>
    <property type="evidence" value="ECO:0007669"/>
    <property type="project" value="UniProtKB-KW"/>
</dbReference>
<evidence type="ECO:0000313" key="7">
    <source>
        <dbReference type="EMBL" id="SHM62444.1"/>
    </source>
</evidence>
<keyword evidence="2" id="KW-0805">Transcription regulation</keyword>
<sequence>MNTREISELVEMHGNAIYTFCCSLTHNKIEADDLYQETFLKAIERKGKMHQNENPKSYLLAIAIGIWKNSRRKYARRQRIAPMESLNENSGGENGLSMELTKSITTEDRMINKEMCQIVRYEVEQLSDKLKIPLYLYYTLELPVENIAKIMKIPTGTVKSRLFKARKELKVKLEEHGYERR</sequence>
<dbReference type="InterPro" id="IPR007627">
    <property type="entry name" value="RNA_pol_sigma70_r2"/>
</dbReference>
<feature type="domain" description="RNA polymerase sigma-70 region 2" evidence="5">
    <location>
        <begin position="9"/>
        <end position="76"/>
    </location>
</feature>
<dbReference type="Proteomes" id="UP000184038">
    <property type="component" value="Unassembled WGS sequence"/>
</dbReference>
<feature type="domain" description="RNA polymerase sigma factor 70 region 4 type 2" evidence="6">
    <location>
        <begin position="119"/>
        <end position="169"/>
    </location>
</feature>
<dbReference type="InterPro" id="IPR013324">
    <property type="entry name" value="RNA_pol_sigma_r3/r4-like"/>
</dbReference>
<dbReference type="OrthoDB" id="9795666at2"/>
<dbReference type="NCBIfam" id="TIGR02937">
    <property type="entry name" value="sigma70-ECF"/>
    <property type="match status" value="1"/>
</dbReference>
<dbReference type="InterPro" id="IPR013325">
    <property type="entry name" value="RNA_pol_sigma_r2"/>
</dbReference>
<evidence type="ECO:0000313" key="8">
    <source>
        <dbReference type="Proteomes" id="UP000184038"/>
    </source>
</evidence>
<dbReference type="Gene3D" id="1.10.10.10">
    <property type="entry name" value="Winged helix-like DNA-binding domain superfamily/Winged helix DNA-binding domain"/>
    <property type="match status" value="1"/>
</dbReference>
<name>A0A1M7KB27_9FIRM</name>
<evidence type="ECO:0000256" key="2">
    <source>
        <dbReference type="ARBA" id="ARBA00023015"/>
    </source>
</evidence>
<evidence type="ECO:0000256" key="3">
    <source>
        <dbReference type="ARBA" id="ARBA00023082"/>
    </source>
</evidence>
<dbReference type="GO" id="GO:0006352">
    <property type="term" value="P:DNA-templated transcription initiation"/>
    <property type="evidence" value="ECO:0007669"/>
    <property type="project" value="InterPro"/>
</dbReference>
<keyword evidence="8" id="KW-1185">Reference proteome</keyword>
<reference evidence="7 8" key="1">
    <citation type="submission" date="2016-11" db="EMBL/GenBank/DDBJ databases">
        <authorList>
            <person name="Jaros S."/>
            <person name="Januszkiewicz K."/>
            <person name="Wedrychowicz H."/>
        </authorList>
    </citation>
    <scope>NUCLEOTIDE SEQUENCE [LARGE SCALE GENOMIC DNA]</scope>
    <source>
        <strain evidence="7 8">DSM 15930</strain>
    </source>
</reference>
<evidence type="ECO:0000259" key="6">
    <source>
        <dbReference type="Pfam" id="PF08281"/>
    </source>
</evidence>
<dbReference type="STRING" id="1120996.SAMN02746066_02642"/>
<dbReference type="SUPFAM" id="SSF88946">
    <property type="entry name" value="Sigma2 domain of RNA polymerase sigma factors"/>
    <property type="match status" value="1"/>
</dbReference>